<keyword evidence="4" id="KW-1185">Reference proteome</keyword>
<gene>
    <name evidence="3" type="ORF">S40285_09457</name>
</gene>
<protein>
    <submittedName>
        <fullName evidence="3">Uncharacterized protein</fullName>
    </submittedName>
</protein>
<sequence length="120" mass="13853">MMEMGIKASGNDSVGRVRAMDGDTRSEGSSIQMVLQAMLKETTSHLMSEQQKMLQTLWNVWLEDQRTVKKALNDQLKITQQLEQEIKTLKSQTAEELRLIREQTAEELKLMREQTAEELK</sequence>
<organism evidence="3 4">
    <name type="scientific">Stachybotrys chlorohalonatus (strain IBT 40285)</name>
    <dbReference type="NCBI Taxonomy" id="1283841"/>
    <lineage>
        <taxon>Eukaryota</taxon>
        <taxon>Fungi</taxon>
        <taxon>Dikarya</taxon>
        <taxon>Ascomycota</taxon>
        <taxon>Pezizomycotina</taxon>
        <taxon>Sordariomycetes</taxon>
        <taxon>Hypocreomycetidae</taxon>
        <taxon>Hypocreales</taxon>
        <taxon>Stachybotryaceae</taxon>
        <taxon>Stachybotrys</taxon>
    </lineage>
</organism>
<name>A0A084R2Z9_STAC4</name>
<evidence type="ECO:0000256" key="1">
    <source>
        <dbReference type="SAM" id="Coils"/>
    </source>
</evidence>
<dbReference type="Proteomes" id="UP000028524">
    <property type="component" value="Unassembled WGS sequence"/>
</dbReference>
<dbReference type="InParanoid" id="A0A084R2Z9"/>
<accession>A0A084R2Z9</accession>
<dbReference type="OrthoDB" id="5067585at2759"/>
<evidence type="ECO:0000313" key="4">
    <source>
        <dbReference type="Proteomes" id="UP000028524"/>
    </source>
</evidence>
<proteinExistence type="predicted"/>
<feature type="non-terminal residue" evidence="3">
    <location>
        <position position="120"/>
    </location>
</feature>
<reference evidence="3 4" key="1">
    <citation type="journal article" date="2014" name="BMC Genomics">
        <title>Comparative genome sequencing reveals chemotype-specific gene clusters in the toxigenic black mold Stachybotrys.</title>
        <authorList>
            <person name="Semeiks J."/>
            <person name="Borek D."/>
            <person name="Otwinowski Z."/>
            <person name="Grishin N.V."/>
        </authorList>
    </citation>
    <scope>NUCLEOTIDE SEQUENCE [LARGE SCALE GENOMIC DNA]</scope>
    <source>
        <strain evidence="3 4">IBT 40285</strain>
    </source>
</reference>
<evidence type="ECO:0000313" key="3">
    <source>
        <dbReference type="EMBL" id="KFA70584.1"/>
    </source>
</evidence>
<feature type="coiled-coil region" evidence="1">
    <location>
        <begin position="72"/>
        <end position="114"/>
    </location>
</feature>
<dbReference type="EMBL" id="KL659169">
    <property type="protein sequence ID" value="KFA70584.1"/>
    <property type="molecule type" value="Genomic_DNA"/>
</dbReference>
<dbReference type="AlphaFoldDB" id="A0A084R2Z9"/>
<evidence type="ECO:0000256" key="2">
    <source>
        <dbReference type="SAM" id="MobiDB-lite"/>
    </source>
</evidence>
<dbReference type="HOGENOM" id="CLU_2098429_0_0_1"/>
<keyword evidence="1" id="KW-0175">Coiled coil</keyword>
<feature type="region of interest" description="Disordered" evidence="2">
    <location>
        <begin position="1"/>
        <end position="29"/>
    </location>
</feature>